<dbReference type="EMBL" id="GL945017">
    <property type="protein sequence ID" value="EGN58069.1"/>
    <property type="molecule type" value="Genomic_DNA"/>
</dbReference>
<proteinExistence type="inferred from homology"/>
<keyword evidence="3" id="KW-0732">Signal</keyword>
<evidence type="ECO:0000256" key="5">
    <source>
        <dbReference type="ARBA" id="ARBA00023237"/>
    </source>
</evidence>
<name>F8NC98_9BACT</name>
<dbReference type="OrthoDB" id="5694214at2"/>
<dbReference type="Proteomes" id="UP000002772">
    <property type="component" value="Unassembled WGS sequence"/>
</dbReference>
<dbReference type="GO" id="GO:0009279">
    <property type="term" value="C:cell outer membrane"/>
    <property type="evidence" value="ECO:0007669"/>
    <property type="project" value="UniProtKB-SubCell"/>
</dbReference>
<dbReference type="RefSeq" id="WP_007576049.1">
    <property type="nucleotide sequence ID" value="NZ_BPTS01000002.1"/>
</dbReference>
<evidence type="ECO:0000256" key="1">
    <source>
        <dbReference type="ARBA" id="ARBA00004442"/>
    </source>
</evidence>
<dbReference type="STRING" id="688246.Premu_2717"/>
<evidence type="ECO:0000313" key="8">
    <source>
        <dbReference type="EMBL" id="EGN58069.1"/>
    </source>
</evidence>
<dbReference type="AlphaFoldDB" id="F8NC98"/>
<feature type="domain" description="SusD-like N-terminal" evidence="7">
    <location>
        <begin position="35"/>
        <end position="219"/>
    </location>
</feature>
<dbReference type="Pfam" id="PF07980">
    <property type="entry name" value="SusD_RagB"/>
    <property type="match status" value="1"/>
</dbReference>
<accession>F8NC98</accession>
<evidence type="ECO:0000256" key="2">
    <source>
        <dbReference type="ARBA" id="ARBA00006275"/>
    </source>
</evidence>
<reference evidence="9" key="1">
    <citation type="journal article" date="2011" name="Stand. Genomic Sci.">
        <title>Non-contiguous finished genome sequence of the opportunistic oral pathogen Prevotella multisaccharivorax type strain (PPPA20).</title>
        <authorList>
            <person name="Pati A."/>
            <person name="Gronow S."/>
            <person name="Lu M."/>
            <person name="Lapidus A."/>
            <person name="Nolan M."/>
            <person name="Lucas S."/>
            <person name="Hammon N."/>
            <person name="Deshpande S."/>
            <person name="Cheng J.F."/>
            <person name="Tapia R."/>
            <person name="Han C."/>
            <person name="Goodwin L."/>
            <person name="Pitluck S."/>
            <person name="Liolios K."/>
            <person name="Pagani I."/>
            <person name="Mavromatis K."/>
            <person name="Mikhailova N."/>
            <person name="Huntemann M."/>
            <person name="Chen A."/>
            <person name="Palaniappan K."/>
            <person name="Land M."/>
            <person name="Hauser L."/>
            <person name="Detter J.C."/>
            <person name="Brambilla E.M."/>
            <person name="Rohde M."/>
            <person name="Goker M."/>
            <person name="Woyke T."/>
            <person name="Bristow J."/>
            <person name="Eisen J.A."/>
            <person name="Markowitz V."/>
            <person name="Hugenholtz P."/>
            <person name="Kyrpides N.C."/>
            <person name="Klenk H.P."/>
            <person name="Ivanova N."/>
        </authorList>
    </citation>
    <scope>NUCLEOTIDE SEQUENCE [LARGE SCALE GENOMIC DNA]</scope>
    <source>
        <strain evidence="9">DSM 17128</strain>
    </source>
</reference>
<dbReference type="Pfam" id="PF14322">
    <property type="entry name" value="SusD-like_3"/>
    <property type="match status" value="1"/>
</dbReference>
<comment type="subcellular location">
    <subcellularLocation>
        <location evidence="1">Cell outer membrane</location>
    </subcellularLocation>
</comment>
<dbReference type="InterPro" id="IPR033985">
    <property type="entry name" value="SusD-like_N"/>
</dbReference>
<evidence type="ECO:0000256" key="3">
    <source>
        <dbReference type="ARBA" id="ARBA00022729"/>
    </source>
</evidence>
<dbReference type="SUPFAM" id="SSF48452">
    <property type="entry name" value="TPR-like"/>
    <property type="match status" value="1"/>
</dbReference>
<dbReference type="PROSITE" id="PS51257">
    <property type="entry name" value="PROKAR_LIPOPROTEIN"/>
    <property type="match status" value="1"/>
</dbReference>
<dbReference type="HOGENOM" id="CLU_015553_1_2_10"/>
<dbReference type="Gene3D" id="1.25.40.390">
    <property type="match status" value="1"/>
</dbReference>
<evidence type="ECO:0000313" key="9">
    <source>
        <dbReference type="Proteomes" id="UP000002772"/>
    </source>
</evidence>
<dbReference type="eggNOG" id="COG3637">
    <property type="taxonomic scope" value="Bacteria"/>
</dbReference>
<evidence type="ECO:0000259" key="6">
    <source>
        <dbReference type="Pfam" id="PF07980"/>
    </source>
</evidence>
<sequence length="508" mass="58659">MRRLYLFVTVACLVICGCTNLDENIYSNVDIDHFFKNEKELIANAGRAYTKLQGYNTEQSLWTLLLQASDECAVPASGGEWYSNGRYEEVQTNNIPATNKLVKNGWKWVFNGIAACNEIIYETELSKVEFSAKDKILSEMRVLRCFYYYEAMATWGNVPFTEDYTETGYPQQKSRKEIYDIIEKEIKDNISNLDAEPSTENYGRVTQAFAYTLLAKMYLNSEAWFGNARWDEAAYACKHIIDSGNYKIEDDYDANFNIINGNSKENIFAIVYDRTYTQGYSNAFYLHTLTLEAESESTFNLHAGPWAGFVCQPDFFQTYDSKDKRLSQSWLYGEQYDINGKDLGFAYNPVFDESRYYNKNGGRGHFDGARCRKWAPQTDGSITNYEISQDNDFAIFRYADVVLMYVEALVRQGKVEEAVSMPDFQKIRKRAGLDPYTSSELTLTELYNERGRELAWEGWCHEDMIRFGTYLKKSWAHPDQTGQDFRNLMPIPADVLNANPNLKQNEGY</sequence>
<keyword evidence="9" id="KW-1185">Reference proteome</keyword>
<keyword evidence="4" id="KW-0472">Membrane</keyword>
<dbReference type="InterPro" id="IPR011990">
    <property type="entry name" value="TPR-like_helical_dom_sf"/>
</dbReference>
<gene>
    <name evidence="8" type="ORF">Premu_2717</name>
</gene>
<organism evidence="8 9">
    <name type="scientific">Hallella multisaccharivorax DSM 17128</name>
    <dbReference type="NCBI Taxonomy" id="688246"/>
    <lineage>
        <taxon>Bacteria</taxon>
        <taxon>Pseudomonadati</taxon>
        <taxon>Bacteroidota</taxon>
        <taxon>Bacteroidia</taxon>
        <taxon>Bacteroidales</taxon>
        <taxon>Prevotellaceae</taxon>
        <taxon>Hallella</taxon>
    </lineage>
</organism>
<evidence type="ECO:0000259" key="7">
    <source>
        <dbReference type="Pfam" id="PF14322"/>
    </source>
</evidence>
<dbReference type="InterPro" id="IPR012944">
    <property type="entry name" value="SusD_RagB_dom"/>
</dbReference>
<protein>
    <submittedName>
        <fullName evidence="8">RagB/SusD domain-containing protein</fullName>
    </submittedName>
</protein>
<comment type="similarity">
    <text evidence="2">Belongs to the SusD family.</text>
</comment>
<keyword evidence="5" id="KW-0998">Cell outer membrane</keyword>
<evidence type="ECO:0000256" key="4">
    <source>
        <dbReference type="ARBA" id="ARBA00023136"/>
    </source>
</evidence>
<feature type="domain" description="RagB/SusD" evidence="6">
    <location>
        <begin position="314"/>
        <end position="508"/>
    </location>
</feature>